<dbReference type="VEuPathDB" id="VectorBase:BGLAX_030372"/>
<dbReference type="VEuPathDB" id="VectorBase:BGLB034625"/>
<dbReference type="GO" id="GO:0005452">
    <property type="term" value="F:solute:inorganic anion antiporter activity"/>
    <property type="evidence" value="ECO:0007669"/>
    <property type="project" value="InterPro"/>
</dbReference>
<dbReference type="STRING" id="6526.A0A2C9LSW4"/>
<feature type="domain" description="Band 3 cytoplasmic" evidence="1">
    <location>
        <begin position="4"/>
        <end position="71"/>
    </location>
</feature>
<dbReference type="GO" id="GO:0051453">
    <property type="term" value="P:regulation of intracellular pH"/>
    <property type="evidence" value="ECO:0007669"/>
    <property type="project" value="TreeGrafter"/>
</dbReference>
<dbReference type="GO" id="GO:0005886">
    <property type="term" value="C:plasma membrane"/>
    <property type="evidence" value="ECO:0007669"/>
    <property type="project" value="TreeGrafter"/>
</dbReference>
<organism evidence="2 3">
    <name type="scientific">Biomphalaria glabrata</name>
    <name type="common">Bloodfluke planorb</name>
    <name type="synonym">Freshwater snail</name>
    <dbReference type="NCBI Taxonomy" id="6526"/>
    <lineage>
        <taxon>Eukaryota</taxon>
        <taxon>Metazoa</taxon>
        <taxon>Spiralia</taxon>
        <taxon>Lophotrochozoa</taxon>
        <taxon>Mollusca</taxon>
        <taxon>Gastropoda</taxon>
        <taxon>Heterobranchia</taxon>
        <taxon>Euthyneura</taxon>
        <taxon>Panpulmonata</taxon>
        <taxon>Hygrophila</taxon>
        <taxon>Lymnaeoidea</taxon>
        <taxon>Planorbidae</taxon>
        <taxon>Biomphalaria</taxon>
    </lineage>
</organism>
<protein>
    <recommendedName>
        <fullName evidence="1">Band 3 cytoplasmic domain-containing protein</fullName>
    </recommendedName>
</protein>
<sequence length="81" mass="9164">MDVLYKVGDAYQWKETARWVKYEEDVEEGGMRWSKPHVASLSLHSLFELRSSLTTGACMLEMDANNIQQVAGNGANTGFFF</sequence>
<dbReference type="PANTHER" id="PTHR11453">
    <property type="entry name" value="ANION EXCHANGE PROTEIN"/>
    <property type="match status" value="1"/>
</dbReference>
<dbReference type="Proteomes" id="UP000076420">
    <property type="component" value="Unassembled WGS sequence"/>
</dbReference>
<evidence type="ECO:0000313" key="2">
    <source>
        <dbReference type="EnsemblMetazoa" id="BGLB034625-PA"/>
    </source>
</evidence>
<evidence type="ECO:0000259" key="1">
    <source>
        <dbReference type="Pfam" id="PF07565"/>
    </source>
</evidence>
<dbReference type="GO" id="GO:0008509">
    <property type="term" value="F:monoatomic anion transmembrane transporter activity"/>
    <property type="evidence" value="ECO:0007669"/>
    <property type="project" value="InterPro"/>
</dbReference>
<dbReference type="KEGG" id="bgt:106074002"/>
<dbReference type="InterPro" id="IPR016152">
    <property type="entry name" value="PTrfase/Anion_transptr"/>
</dbReference>
<dbReference type="GO" id="GO:0008510">
    <property type="term" value="F:sodium:bicarbonate symporter activity"/>
    <property type="evidence" value="ECO:0007669"/>
    <property type="project" value="TreeGrafter"/>
</dbReference>
<dbReference type="AlphaFoldDB" id="A0A2C9LSW4"/>
<gene>
    <name evidence="2" type="primary">106074002</name>
</gene>
<dbReference type="InterPro" id="IPR013769">
    <property type="entry name" value="Band3_cytoplasmic_dom"/>
</dbReference>
<dbReference type="Pfam" id="PF07565">
    <property type="entry name" value="Band_3_cyto"/>
    <property type="match status" value="1"/>
</dbReference>
<dbReference type="Gene3D" id="3.40.930.10">
    <property type="entry name" value="Mannitol-specific EII, Chain A"/>
    <property type="match status" value="1"/>
</dbReference>
<accession>A0A2C9LSW4</accession>
<dbReference type="InterPro" id="IPR003020">
    <property type="entry name" value="HCO3_transpt_euk"/>
</dbReference>
<reference evidence="2" key="1">
    <citation type="submission" date="2020-05" db="UniProtKB">
        <authorList>
            <consortium name="EnsemblMetazoa"/>
        </authorList>
    </citation>
    <scope>IDENTIFICATION</scope>
    <source>
        <strain evidence="2">BB02</strain>
    </source>
</reference>
<evidence type="ECO:0000313" key="3">
    <source>
        <dbReference type="Proteomes" id="UP000076420"/>
    </source>
</evidence>
<proteinExistence type="predicted"/>
<name>A0A2C9LSW4_BIOGL</name>
<dbReference type="SUPFAM" id="SSF55804">
    <property type="entry name" value="Phoshotransferase/anion transport protein"/>
    <property type="match status" value="1"/>
</dbReference>
<dbReference type="EnsemblMetazoa" id="BGLB034625-RA">
    <property type="protein sequence ID" value="BGLB034625-PA"/>
    <property type="gene ID" value="BGLB034625"/>
</dbReference>
<dbReference type="PANTHER" id="PTHR11453:SF36">
    <property type="entry name" value="ANION EXCHANGE PROTEIN"/>
    <property type="match status" value="1"/>
</dbReference>